<comment type="caution">
    <text evidence="4">The sequence shown here is derived from an EMBL/GenBank/DDBJ whole genome shotgun (WGS) entry which is preliminary data.</text>
</comment>
<dbReference type="PROSITE" id="PS50977">
    <property type="entry name" value="HTH_TETR_2"/>
    <property type="match status" value="1"/>
</dbReference>
<keyword evidence="1 2" id="KW-0238">DNA-binding</keyword>
<sequence>MSHATTAEEMPAYKRERRKRIVRAAMAMLDEQDYEEIRIAAVAQRAEVALGTLYRYFSSKEHLYAVVLQEWLAHLGSAEPPPGRLPDERIRARVHAVIDAFARQPRFFKVLMLLYSSNDREVETIRAAIGANAHRLLAEDMHVLGSPTTGDAARMLWSIVSNQLLNAAFHDGSYAEVHRIADVYIGLLPDQIRKTEQA</sequence>
<feature type="DNA-binding region" description="H-T-H motif" evidence="2">
    <location>
        <begin position="38"/>
        <end position="57"/>
    </location>
</feature>
<name>A0ABN2YQL6_9ACTN</name>
<accession>A0ABN2YQL6</accession>
<dbReference type="PRINTS" id="PR00455">
    <property type="entry name" value="HTHTETR"/>
</dbReference>
<proteinExistence type="predicted"/>
<evidence type="ECO:0000313" key="5">
    <source>
        <dbReference type="Proteomes" id="UP001501020"/>
    </source>
</evidence>
<evidence type="ECO:0000256" key="1">
    <source>
        <dbReference type="ARBA" id="ARBA00023125"/>
    </source>
</evidence>
<keyword evidence="5" id="KW-1185">Reference proteome</keyword>
<organism evidence="4 5">
    <name type="scientific">Actinomadura napierensis</name>
    <dbReference type="NCBI Taxonomy" id="267854"/>
    <lineage>
        <taxon>Bacteria</taxon>
        <taxon>Bacillati</taxon>
        <taxon>Actinomycetota</taxon>
        <taxon>Actinomycetes</taxon>
        <taxon>Streptosporangiales</taxon>
        <taxon>Thermomonosporaceae</taxon>
        <taxon>Actinomadura</taxon>
    </lineage>
</organism>
<reference evidence="4 5" key="1">
    <citation type="journal article" date="2019" name="Int. J. Syst. Evol. Microbiol.">
        <title>The Global Catalogue of Microorganisms (GCM) 10K type strain sequencing project: providing services to taxonomists for standard genome sequencing and annotation.</title>
        <authorList>
            <consortium name="The Broad Institute Genomics Platform"/>
            <consortium name="The Broad Institute Genome Sequencing Center for Infectious Disease"/>
            <person name="Wu L."/>
            <person name="Ma J."/>
        </authorList>
    </citation>
    <scope>NUCLEOTIDE SEQUENCE [LARGE SCALE GENOMIC DNA]</scope>
    <source>
        <strain evidence="4 5">JCM 13850</strain>
    </source>
</reference>
<gene>
    <name evidence="4" type="ORF">GCM10009727_23040</name>
</gene>
<dbReference type="PANTHER" id="PTHR30055">
    <property type="entry name" value="HTH-TYPE TRANSCRIPTIONAL REGULATOR RUTR"/>
    <property type="match status" value="1"/>
</dbReference>
<dbReference type="Pfam" id="PF00440">
    <property type="entry name" value="TetR_N"/>
    <property type="match status" value="1"/>
</dbReference>
<protein>
    <recommendedName>
        <fullName evidence="3">HTH tetR-type domain-containing protein</fullName>
    </recommendedName>
</protein>
<feature type="domain" description="HTH tetR-type" evidence="3">
    <location>
        <begin position="15"/>
        <end position="75"/>
    </location>
</feature>
<evidence type="ECO:0000259" key="3">
    <source>
        <dbReference type="PROSITE" id="PS50977"/>
    </source>
</evidence>
<dbReference type="SUPFAM" id="SSF46689">
    <property type="entry name" value="Homeodomain-like"/>
    <property type="match status" value="1"/>
</dbReference>
<dbReference type="Gene3D" id="1.10.357.10">
    <property type="entry name" value="Tetracycline Repressor, domain 2"/>
    <property type="match status" value="1"/>
</dbReference>
<dbReference type="Proteomes" id="UP001501020">
    <property type="component" value="Unassembled WGS sequence"/>
</dbReference>
<dbReference type="EMBL" id="BAAAMR010000015">
    <property type="protein sequence ID" value="GAA2130876.1"/>
    <property type="molecule type" value="Genomic_DNA"/>
</dbReference>
<dbReference type="InterPro" id="IPR009057">
    <property type="entry name" value="Homeodomain-like_sf"/>
</dbReference>
<evidence type="ECO:0000256" key="2">
    <source>
        <dbReference type="PROSITE-ProRule" id="PRU00335"/>
    </source>
</evidence>
<evidence type="ECO:0000313" key="4">
    <source>
        <dbReference type="EMBL" id="GAA2130876.1"/>
    </source>
</evidence>
<dbReference type="InterPro" id="IPR001647">
    <property type="entry name" value="HTH_TetR"/>
</dbReference>
<dbReference type="RefSeq" id="WP_344264710.1">
    <property type="nucleotide sequence ID" value="NZ_BAAAMR010000015.1"/>
</dbReference>
<dbReference type="PANTHER" id="PTHR30055:SF242">
    <property type="entry name" value="HTH-TYPE TRANSCRIPTIONAL REPRESSOR KSTR"/>
    <property type="match status" value="1"/>
</dbReference>
<dbReference type="InterPro" id="IPR050109">
    <property type="entry name" value="HTH-type_TetR-like_transc_reg"/>
</dbReference>